<keyword evidence="7 8" id="KW-0472">Membrane</keyword>
<protein>
    <submittedName>
        <fullName evidence="9">Uncharacterized protein</fullName>
    </submittedName>
</protein>
<feature type="transmembrane region" description="Helical" evidence="8">
    <location>
        <begin position="171"/>
        <end position="191"/>
    </location>
</feature>
<comment type="subcellular location">
    <subcellularLocation>
        <location evidence="1">Cell membrane</location>
        <topology evidence="1">Multi-pass membrane protein</topology>
    </subcellularLocation>
</comment>
<evidence type="ECO:0000256" key="5">
    <source>
        <dbReference type="ARBA" id="ARBA00022692"/>
    </source>
</evidence>
<evidence type="ECO:0000256" key="7">
    <source>
        <dbReference type="ARBA" id="ARBA00023136"/>
    </source>
</evidence>
<organism evidence="9">
    <name type="scientific">Paenibacillus sp. BIHB 4019</name>
    <dbReference type="NCBI Taxonomy" id="1870819"/>
    <lineage>
        <taxon>Bacteria</taxon>
        <taxon>Bacillati</taxon>
        <taxon>Bacillota</taxon>
        <taxon>Bacilli</taxon>
        <taxon>Bacillales</taxon>
        <taxon>Paenibacillaceae</taxon>
        <taxon>Paenibacillus</taxon>
    </lineage>
</organism>
<dbReference type="EMBL" id="CP016808">
    <property type="protein sequence ID" value="ANY66516.1"/>
    <property type="molecule type" value="Genomic_DNA"/>
</dbReference>
<evidence type="ECO:0000256" key="8">
    <source>
        <dbReference type="SAM" id="Phobius"/>
    </source>
</evidence>
<keyword evidence="4" id="KW-1003">Cell membrane</keyword>
<dbReference type="Pfam" id="PF01032">
    <property type="entry name" value="FecCD"/>
    <property type="match status" value="1"/>
</dbReference>
<sequence>MYVFVRLLKIPLSSMQLIFAGAFLGTAAHFTILLVRLYANDRYDLSAALTAVSGVYMTGKGSYALASLIIAALVAAVGLSFFISKHFYGVRPAGAVVYGLSAAVVIFMTGLSVWLVGPVACIGLIASALLRKWCGNDYRIIIPGSAIIGAIALLLISILSKSVSPLGDIPIAHTSNAIAIPLFIIILWRHYRKAETQDIDRV</sequence>
<comment type="similarity">
    <text evidence="2">Belongs to the binding-protein-dependent transport system permease family. FecCD subfamily.</text>
</comment>
<dbReference type="InterPro" id="IPR037294">
    <property type="entry name" value="ABC_BtuC-like"/>
</dbReference>
<dbReference type="Gene3D" id="1.10.3470.10">
    <property type="entry name" value="ABC transporter involved in vitamin B12 uptake, BtuC"/>
    <property type="match status" value="1"/>
</dbReference>
<feature type="transmembrane region" description="Helical" evidence="8">
    <location>
        <begin position="63"/>
        <end position="83"/>
    </location>
</feature>
<dbReference type="SUPFAM" id="SSF81345">
    <property type="entry name" value="ABC transporter involved in vitamin B12 uptake, BtuC"/>
    <property type="match status" value="1"/>
</dbReference>
<dbReference type="InterPro" id="IPR000522">
    <property type="entry name" value="ABC_transptr_permease_BtuC"/>
</dbReference>
<dbReference type="PANTHER" id="PTHR30472:SF25">
    <property type="entry name" value="ABC TRANSPORTER PERMEASE PROTEIN MJ0876-RELATED"/>
    <property type="match status" value="1"/>
</dbReference>
<evidence type="ECO:0000256" key="2">
    <source>
        <dbReference type="ARBA" id="ARBA00007935"/>
    </source>
</evidence>
<name>A0A1B2DFP2_9BACL</name>
<dbReference type="GO" id="GO:0022857">
    <property type="term" value="F:transmembrane transporter activity"/>
    <property type="evidence" value="ECO:0007669"/>
    <property type="project" value="InterPro"/>
</dbReference>
<feature type="transmembrane region" description="Helical" evidence="8">
    <location>
        <begin position="17"/>
        <end position="39"/>
    </location>
</feature>
<keyword evidence="5 8" id="KW-0812">Transmembrane</keyword>
<evidence type="ECO:0000256" key="1">
    <source>
        <dbReference type="ARBA" id="ARBA00004651"/>
    </source>
</evidence>
<reference evidence="9" key="1">
    <citation type="submission" date="2016-08" db="EMBL/GenBank/DDBJ databases">
        <title>Complete Genome Seqeunce of Paenibacillus sp. BIHB 4019 from tea rhizoplane.</title>
        <authorList>
            <person name="Thakur R."/>
            <person name="Swarnkar M.K."/>
            <person name="Gulati A."/>
        </authorList>
    </citation>
    <scope>NUCLEOTIDE SEQUENCE [LARGE SCALE GENOMIC DNA]</scope>
    <source>
        <strain evidence="9">BIHB4019</strain>
    </source>
</reference>
<evidence type="ECO:0000256" key="3">
    <source>
        <dbReference type="ARBA" id="ARBA00022448"/>
    </source>
</evidence>
<evidence type="ECO:0000256" key="6">
    <source>
        <dbReference type="ARBA" id="ARBA00022989"/>
    </source>
</evidence>
<gene>
    <name evidence="9" type="ORF">BBD42_08630</name>
</gene>
<dbReference type="AlphaFoldDB" id="A0A1B2DFP2"/>
<proteinExistence type="inferred from homology"/>
<keyword evidence="6 8" id="KW-1133">Transmembrane helix</keyword>
<dbReference type="GO" id="GO:0005886">
    <property type="term" value="C:plasma membrane"/>
    <property type="evidence" value="ECO:0007669"/>
    <property type="project" value="UniProtKB-SubCell"/>
</dbReference>
<feature type="transmembrane region" description="Helical" evidence="8">
    <location>
        <begin position="140"/>
        <end position="159"/>
    </location>
</feature>
<evidence type="ECO:0000256" key="4">
    <source>
        <dbReference type="ARBA" id="ARBA00022475"/>
    </source>
</evidence>
<keyword evidence="3" id="KW-0813">Transport</keyword>
<evidence type="ECO:0000313" key="9">
    <source>
        <dbReference type="EMBL" id="ANY66516.1"/>
    </source>
</evidence>
<accession>A0A1B2DFP2</accession>
<dbReference type="PANTHER" id="PTHR30472">
    <property type="entry name" value="FERRIC ENTEROBACTIN TRANSPORT SYSTEM PERMEASE PROTEIN"/>
    <property type="match status" value="1"/>
</dbReference>
<feature type="transmembrane region" description="Helical" evidence="8">
    <location>
        <begin position="95"/>
        <end position="128"/>
    </location>
</feature>